<dbReference type="AlphaFoldDB" id="A0A4Q0T577"/>
<gene>
    <name evidence="1" type="ORF">GRAN_1442</name>
</gene>
<name>A0A4Q0T577_9BACT</name>
<keyword evidence="2" id="KW-1185">Reference proteome</keyword>
<evidence type="ECO:0000313" key="2">
    <source>
        <dbReference type="Proteomes" id="UP000289437"/>
    </source>
</evidence>
<evidence type="ECO:0000313" key="1">
    <source>
        <dbReference type="EMBL" id="RXH58132.1"/>
    </source>
</evidence>
<sequence length="48" mass="5069">MTAGVDNSDVVGDAQTFRFGFGTGKDLSRLGKGEGTVLTRHNSLQVDL</sequence>
<dbReference type="Proteomes" id="UP000289437">
    <property type="component" value="Unassembled WGS sequence"/>
</dbReference>
<organism evidence="1 2">
    <name type="scientific">Granulicella sibirica</name>
    <dbReference type="NCBI Taxonomy" id="2479048"/>
    <lineage>
        <taxon>Bacteria</taxon>
        <taxon>Pseudomonadati</taxon>
        <taxon>Acidobacteriota</taxon>
        <taxon>Terriglobia</taxon>
        <taxon>Terriglobales</taxon>
        <taxon>Acidobacteriaceae</taxon>
        <taxon>Granulicella</taxon>
    </lineage>
</organism>
<comment type="caution">
    <text evidence="1">The sequence shown here is derived from an EMBL/GenBank/DDBJ whole genome shotgun (WGS) entry which is preliminary data.</text>
</comment>
<accession>A0A4Q0T577</accession>
<reference evidence="2" key="2">
    <citation type="submission" date="2019-02" db="EMBL/GenBank/DDBJ databases">
        <title>Granulicella sibirica sp. nov., a psychrotolerant acidobacterium isolated from an organic soil layer in forested tundra, West Siberia.</title>
        <authorList>
            <person name="Oshkin I.Y."/>
            <person name="Kulichevskaya I.S."/>
            <person name="Rijpstra W.I.C."/>
            <person name="Sinninghe Damste J.S."/>
            <person name="Rakitin A.L."/>
            <person name="Ravin N.V."/>
            <person name="Dedysh S.N."/>
        </authorList>
    </citation>
    <scope>NUCLEOTIDE SEQUENCE [LARGE SCALE GENOMIC DNA]</scope>
    <source>
        <strain evidence="2">AF10</strain>
    </source>
</reference>
<dbReference type="EMBL" id="RDSM01000001">
    <property type="protein sequence ID" value="RXH58132.1"/>
    <property type="molecule type" value="Genomic_DNA"/>
</dbReference>
<reference evidence="1 2" key="1">
    <citation type="submission" date="2018-11" db="EMBL/GenBank/DDBJ databases">
        <authorList>
            <person name="Mardanov A.V."/>
            <person name="Ravin N.V."/>
            <person name="Dedysh S.N."/>
        </authorList>
    </citation>
    <scope>NUCLEOTIDE SEQUENCE [LARGE SCALE GENOMIC DNA]</scope>
    <source>
        <strain evidence="1 2">AF10</strain>
    </source>
</reference>
<proteinExistence type="predicted"/>
<protein>
    <submittedName>
        <fullName evidence="1">Uncharacterized protein</fullName>
    </submittedName>
</protein>